<reference evidence="4" key="1">
    <citation type="journal article" date="2019" name="Gigascience">
        <title>De novo genome assembly of the endangered Acer yangbiense, a plant species with extremely small populations endemic to Yunnan Province, China.</title>
        <authorList>
            <person name="Yang J."/>
            <person name="Wariss H.M."/>
            <person name="Tao L."/>
            <person name="Zhang R."/>
            <person name="Yun Q."/>
            <person name="Hollingsworth P."/>
            <person name="Dao Z."/>
            <person name="Luo G."/>
            <person name="Guo H."/>
            <person name="Ma Y."/>
            <person name="Sun W."/>
        </authorList>
    </citation>
    <scope>NUCLEOTIDE SEQUENCE [LARGE SCALE GENOMIC DNA]</scope>
    <source>
        <strain evidence="4">cv. Malutang</strain>
    </source>
</reference>
<feature type="transmembrane region" description="Helical" evidence="2">
    <location>
        <begin position="12"/>
        <end position="29"/>
    </location>
</feature>
<feature type="compositionally biased region" description="Acidic residues" evidence="1">
    <location>
        <begin position="139"/>
        <end position="151"/>
    </location>
</feature>
<dbReference type="PANTHER" id="PTHR34268">
    <property type="entry name" value="OS01G0321850 PROTEIN"/>
    <property type="match status" value="1"/>
</dbReference>
<evidence type="ECO:0000313" key="4">
    <source>
        <dbReference type="Proteomes" id="UP000323000"/>
    </source>
</evidence>
<keyword evidence="2" id="KW-0812">Transmembrane</keyword>
<keyword evidence="2" id="KW-0472">Membrane</keyword>
<feature type="compositionally biased region" description="Low complexity" evidence="1">
    <location>
        <begin position="90"/>
        <end position="101"/>
    </location>
</feature>
<dbReference type="AlphaFoldDB" id="A0A5C7IVM8"/>
<evidence type="ECO:0000313" key="3">
    <source>
        <dbReference type="EMBL" id="TXG73129.1"/>
    </source>
</evidence>
<keyword evidence="2" id="KW-1133">Transmembrane helix</keyword>
<organism evidence="3 4">
    <name type="scientific">Acer yangbiense</name>
    <dbReference type="NCBI Taxonomy" id="1000413"/>
    <lineage>
        <taxon>Eukaryota</taxon>
        <taxon>Viridiplantae</taxon>
        <taxon>Streptophyta</taxon>
        <taxon>Embryophyta</taxon>
        <taxon>Tracheophyta</taxon>
        <taxon>Spermatophyta</taxon>
        <taxon>Magnoliopsida</taxon>
        <taxon>eudicotyledons</taxon>
        <taxon>Gunneridae</taxon>
        <taxon>Pentapetalae</taxon>
        <taxon>rosids</taxon>
        <taxon>malvids</taxon>
        <taxon>Sapindales</taxon>
        <taxon>Sapindaceae</taxon>
        <taxon>Hippocastanoideae</taxon>
        <taxon>Acereae</taxon>
        <taxon>Acer</taxon>
    </lineage>
</organism>
<dbReference type="Proteomes" id="UP000323000">
    <property type="component" value="Chromosome 1"/>
</dbReference>
<name>A0A5C7IVM8_9ROSI</name>
<accession>A0A5C7IVM8</accession>
<dbReference type="EMBL" id="VAHF01000001">
    <property type="protein sequence ID" value="TXG73129.1"/>
    <property type="molecule type" value="Genomic_DNA"/>
</dbReference>
<evidence type="ECO:0000256" key="2">
    <source>
        <dbReference type="SAM" id="Phobius"/>
    </source>
</evidence>
<gene>
    <name evidence="3" type="ORF">EZV62_001708</name>
</gene>
<feature type="compositionally biased region" description="Low complexity" evidence="1">
    <location>
        <begin position="108"/>
        <end position="118"/>
    </location>
</feature>
<feature type="compositionally biased region" description="Polar residues" evidence="1">
    <location>
        <begin position="64"/>
        <end position="84"/>
    </location>
</feature>
<comment type="caution">
    <text evidence="3">The sequence shown here is derived from an EMBL/GenBank/DDBJ whole genome shotgun (WGS) entry which is preliminary data.</text>
</comment>
<protein>
    <submittedName>
        <fullName evidence="3">Uncharacterized protein</fullName>
    </submittedName>
</protein>
<sequence length="211" mass="22948">MELESSLVDDVLVKIGMFVLVQVLVYLILSNSSKIFSKNKMMRSHSFKPARSVSIRRILAAISDTPQSGEASPISRATATSTSNVGGGLSSSSEASSSIFSGEGGGSTSSNDTESTSSIKSGNGVGEMPPPSLEKDPSMEEPDSVSPEEVDLPPTMEEASRLLHFHILWRREPKLVTKEAHLLCCQRRSWRRRRIIPVLLQTRCLAMAIIC</sequence>
<evidence type="ECO:0000256" key="1">
    <source>
        <dbReference type="SAM" id="MobiDB-lite"/>
    </source>
</evidence>
<feature type="region of interest" description="Disordered" evidence="1">
    <location>
        <begin position="64"/>
        <end position="151"/>
    </location>
</feature>
<dbReference type="PANTHER" id="PTHR34268:SF19">
    <property type="entry name" value="TRANSMEMBRANE PROTEIN"/>
    <property type="match status" value="1"/>
</dbReference>
<proteinExistence type="predicted"/>
<dbReference type="OrthoDB" id="999321at2759"/>
<keyword evidence="4" id="KW-1185">Reference proteome</keyword>